<accession>A0A4S8HYD9</accession>
<evidence type="ECO:0000256" key="2">
    <source>
        <dbReference type="ARBA" id="ARBA00022692"/>
    </source>
</evidence>
<protein>
    <submittedName>
        <fullName evidence="7">MFS transporter</fullName>
    </submittedName>
</protein>
<sequence length="410" mass="45076">MQLKQASVFSLAVIVAALGYFVDIYDLLLFTIVREPSIAALGGTDKTMVAISTKIINWQMIGLLLGGIIWGIMGDKKGRLSVLFGSILLYSVANFLTGYVNTVDQYAWARFAAGIGLAGELGAGITLVSELMPKEKRGLGTSLVAGIGLFGAVFAYYTFEFSQDWRLCYKIGGCLGVVLLVLRISVAESGMFNQLKTQKVQRGNFFMFFTNATRFRKYILAILIGLPTWFVIGVMVNLSNRFATALYGNNNIDSGKAIMFAYAAIAIGDIVIGFISQYFKSRKKALYLFYGLTIIMGVCFFSSLNSSDTAMYLICTLLGFSTGFWAIFVTMGAEQFGTNLRATAATTIPNMVRGSLPLINLMFKDLFNDSWKWGIVKSGIVTGIIVMIITLIAAYFSEETFHKDLNYVEE</sequence>
<evidence type="ECO:0000256" key="1">
    <source>
        <dbReference type="ARBA" id="ARBA00004141"/>
    </source>
</evidence>
<keyword evidence="8" id="KW-1185">Reference proteome</keyword>
<evidence type="ECO:0000256" key="5">
    <source>
        <dbReference type="SAM" id="Phobius"/>
    </source>
</evidence>
<feature type="transmembrane region" description="Helical" evidence="5">
    <location>
        <begin position="169"/>
        <end position="186"/>
    </location>
</feature>
<dbReference type="GO" id="GO:0046943">
    <property type="term" value="F:carboxylic acid transmembrane transporter activity"/>
    <property type="evidence" value="ECO:0007669"/>
    <property type="project" value="TreeGrafter"/>
</dbReference>
<evidence type="ECO:0000256" key="4">
    <source>
        <dbReference type="ARBA" id="ARBA00023136"/>
    </source>
</evidence>
<evidence type="ECO:0000259" key="6">
    <source>
        <dbReference type="PROSITE" id="PS50850"/>
    </source>
</evidence>
<dbReference type="SUPFAM" id="SSF103473">
    <property type="entry name" value="MFS general substrate transporter"/>
    <property type="match status" value="1"/>
</dbReference>
<organism evidence="7 8">
    <name type="scientific">Niastella caeni</name>
    <dbReference type="NCBI Taxonomy" id="2569763"/>
    <lineage>
        <taxon>Bacteria</taxon>
        <taxon>Pseudomonadati</taxon>
        <taxon>Bacteroidota</taxon>
        <taxon>Chitinophagia</taxon>
        <taxon>Chitinophagales</taxon>
        <taxon>Chitinophagaceae</taxon>
        <taxon>Niastella</taxon>
    </lineage>
</organism>
<evidence type="ECO:0000256" key="3">
    <source>
        <dbReference type="ARBA" id="ARBA00022989"/>
    </source>
</evidence>
<feature type="transmembrane region" description="Helical" evidence="5">
    <location>
        <begin position="258"/>
        <end position="279"/>
    </location>
</feature>
<dbReference type="Pfam" id="PF07690">
    <property type="entry name" value="MFS_1"/>
    <property type="match status" value="1"/>
</dbReference>
<feature type="transmembrane region" description="Helical" evidence="5">
    <location>
        <begin position="218"/>
        <end position="238"/>
    </location>
</feature>
<keyword evidence="3 5" id="KW-1133">Transmembrane helix</keyword>
<feature type="transmembrane region" description="Helical" evidence="5">
    <location>
        <begin position="375"/>
        <end position="396"/>
    </location>
</feature>
<dbReference type="AlphaFoldDB" id="A0A4S8HYD9"/>
<dbReference type="PANTHER" id="PTHR23508:SF10">
    <property type="entry name" value="CARBOXYLIC ACID TRANSPORTER PROTEIN HOMOLOG"/>
    <property type="match status" value="1"/>
</dbReference>
<dbReference type="RefSeq" id="WP_136575239.1">
    <property type="nucleotide sequence ID" value="NZ_STFF01000001.1"/>
</dbReference>
<dbReference type="InterPro" id="IPR036259">
    <property type="entry name" value="MFS_trans_sf"/>
</dbReference>
<feature type="transmembrane region" description="Helical" evidence="5">
    <location>
        <begin position="106"/>
        <end position="127"/>
    </location>
</feature>
<evidence type="ECO:0000313" key="7">
    <source>
        <dbReference type="EMBL" id="THU40747.1"/>
    </source>
</evidence>
<dbReference type="Gene3D" id="1.20.1250.20">
    <property type="entry name" value="MFS general substrate transporter like domains"/>
    <property type="match status" value="2"/>
</dbReference>
<reference evidence="7 8" key="1">
    <citation type="submission" date="2019-04" db="EMBL/GenBank/DDBJ databases">
        <title>Niastella caeni sp. nov., isolated from activated sludge.</title>
        <authorList>
            <person name="Sheng M."/>
        </authorList>
    </citation>
    <scope>NUCLEOTIDE SEQUENCE [LARGE SCALE GENOMIC DNA]</scope>
    <source>
        <strain evidence="7 8">HX-2-15</strain>
    </source>
</reference>
<feature type="transmembrane region" description="Helical" evidence="5">
    <location>
        <begin position="139"/>
        <end position="157"/>
    </location>
</feature>
<dbReference type="InterPro" id="IPR011701">
    <property type="entry name" value="MFS"/>
</dbReference>
<feature type="transmembrane region" description="Helical" evidence="5">
    <location>
        <begin position="310"/>
        <end position="330"/>
    </location>
</feature>
<dbReference type="Proteomes" id="UP000306918">
    <property type="component" value="Unassembled WGS sequence"/>
</dbReference>
<feature type="transmembrane region" description="Helical" evidence="5">
    <location>
        <begin position="80"/>
        <end position="100"/>
    </location>
</feature>
<dbReference type="PROSITE" id="PS50850">
    <property type="entry name" value="MFS"/>
    <property type="match status" value="1"/>
</dbReference>
<feature type="transmembrane region" description="Helical" evidence="5">
    <location>
        <begin position="55"/>
        <end position="73"/>
    </location>
</feature>
<dbReference type="OrthoDB" id="9774156at2"/>
<dbReference type="EMBL" id="STFF01000001">
    <property type="protein sequence ID" value="THU40747.1"/>
    <property type="molecule type" value="Genomic_DNA"/>
</dbReference>
<name>A0A4S8HYD9_9BACT</name>
<keyword evidence="2 5" id="KW-0812">Transmembrane</keyword>
<feature type="transmembrane region" description="Helical" evidence="5">
    <location>
        <begin position="7"/>
        <end position="33"/>
    </location>
</feature>
<dbReference type="PANTHER" id="PTHR23508">
    <property type="entry name" value="CARBOXYLIC ACID TRANSPORTER PROTEIN HOMOLOG"/>
    <property type="match status" value="1"/>
</dbReference>
<feature type="domain" description="Major facilitator superfamily (MFS) profile" evidence="6">
    <location>
        <begin position="12"/>
        <end position="401"/>
    </location>
</feature>
<proteinExistence type="predicted"/>
<comment type="subcellular location">
    <subcellularLocation>
        <location evidence="1">Membrane</location>
        <topology evidence="1">Multi-pass membrane protein</topology>
    </subcellularLocation>
</comment>
<dbReference type="InterPro" id="IPR020846">
    <property type="entry name" value="MFS_dom"/>
</dbReference>
<comment type="caution">
    <text evidence="7">The sequence shown here is derived from an EMBL/GenBank/DDBJ whole genome shotgun (WGS) entry which is preliminary data.</text>
</comment>
<dbReference type="GO" id="GO:0005886">
    <property type="term" value="C:plasma membrane"/>
    <property type="evidence" value="ECO:0007669"/>
    <property type="project" value="TreeGrafter"/>
</dbReference>
<gene>
    <name evidence="7" type="ORF">FAM09_01130</name>
</gene>
<evidence type="ECO:0000313" key="8">
    <source>
        <dbReference type="Proteomes" id="UP000306918"/>
    </source>
</evidence>
<keyword evidence="4 5" id="KW-0472">Membrane</keyword>
<feature type="transmembrane region" description="Helical" evidence="5">
    <location>
        <begin position="286"/>
        <end position="304"/>
    </location>
</feature>
<dbReference type="CDD" id="cd17316">
    <property type="entry name" value="MFS_SV2_like"/>
    <property type="match status" value="1"/>
</dbReference>